<dbReference type="InterPro" id="IPR023155">
    <property type="entry name" value="Cyt_c-552/4"/>
</dbReference>
<accession>A0A3B0WA51</accession>
<organism evidence="2">
    <name type="scientific">hydrothermal vent metagenome</name>
    <dbReference type="NCBI Taxonomy" id="652676"/>
    <lineage>
        <taxon>unclassified sequences</taxon>
        <taxon>metagenomes</taxon>
        <taxon>ecological metagenomes</taxon>
    </lineage>
</organism>
<dbReference type="SUPFAM" id="SSF48695">
    <property type="entry name" value="Multiheme cytochromes"/>
    <property type="match status" value="1"/>
</dbReference>
<protein>
    <submittedName>
        <fullName evidence="2">Cytochrome c family protein</fullName>
    </submittedName>
</protein>
<dbReference type="InterPro" id="IPR036280">
    <property type="entry name" value="Multihaem_cyt_sf"/>
</dbReference>
<sequence>MTGGLLSTLRHHGLFLTLTGTFFCLAVLISTPSFAGSKGQVARYIGSRACRPCHKQEYASFTKYAQKSKSYQSIERLKKGLSKDDLKKCYSCHTTGYGKPGGFISVEKTPELKNDGCEVCHGPGSIHAKTQDPAAIKSHLTRKDCEVCHISARIKAFRYTPLIHGGGH</sequence>
<evidence type="ECO:0000313" key="2">
    <source>
        <dbReference type="EMBL" id="VAW41456.1"/>
    </source>
</evidence>
<reference evidence="2" key="1">
    <citation type="submission" date="2018-06" db="EMBL/GenBank/DDBJ databases">
        <authorList>
            <person name="Zhirakovskaya E."/>
        </authorList>
    </citation>
    <scope>NUCLEOTIDE SEQUENCE</scope>
</reference>
<name>A0A3B0WA51_9ZZZZ</name>
<feature type="domain" description="Cytochrome c-552/4" evidence="1">
    <location>
        <begin position="49"/>
        <end position="122"/>
    </location>
</feature>
<dbReference type="Pfam" id="PF13435">
    <property type="entry name" value="Cytochrome_C554"/>
    <property type="match status" value="1"/>
</dbReference>
<dbReference type="EMBL" id="UOEY01000124">
    <property type="protein sequence ID" value="VAW41456.1"/>
    <property type="molecule type" value="Genomic_DNA"/>
</dbReference>
<proteinExistence type="predicted"/>
<gene>
    <name evidence="2" type="ORF">MNBD_DELTA04-971</name>
</gene>
<dbReference type="AlphaFoldDB" id="A0A3B0WA51"/>
<evidence type="ECO:0000259" key="1">
    <source>
        <dbReference type="Pfam" id="PF13435"/>
    </source>
</evidence>
<dbReference type="Gene3D" id="1.10.1130.10">
    <property type="entry name" value="Flavocytochrome C3, Chain A"/>
    <property type="match status" value="1"/>
</dbReference>